<dbReference type="AlphaFoldDB" id="A0AAN7B3G1"/>
<name>A0AAN7B3G1_9PEZI</name>
<keyword evidence="2" id="KW-1185">Reference proteome</keyword>
<accession>A0AAN7B3G1</accession>
<organism evidence="1 2">
    <name type="scientific">Rhypophila decipiens</name>
    <dbReference type="NCBI Taxonomy" id="261697"/>
    <lineage>
        <taxon>Eukaryota</taxon>
        <taxon>Fungi</taxon>
        <taxon>Dikarya</taxon>
        <taxon>Ascomycota</taxon>
        <taxon>Pezizomycotina</taxon>
        <taxon>Sordariomycetes</taxon>
        <taxon>Sordariomycetidae</taxon>
        <taxon>Sordariales</taxon>
        <taxon>Naviculisporaceae</taxon>
        <taxon>Rhypophila</taxon>
    </lineage>
</organism>
<reference evidence="1" key="1">
    <citation type="journal article" date="2023" name="Mol. Phylogenet. Evol.">
        <title>Genome-scale phylogeny and comparative genomics of the fungal order Sordariales.</title>
        <authorList>
            <person name="Hensen N."/>
            <person name="Bonometti L."/>
            <person name="Westerberg I."/>
            <person name="Brannstrom I.O."/>
            <person name="Guillou S."/>
            <person name="Cros-Aarteil S."/>
            <person name="Calhoun S."/>
            <person name="Haridas S."/>
            <person name="Kuo A."/>
            <person name="Mondo S."/>
            <person name="Pangilinan J."/>
            <person name="Riley R."/>
            <person name="LaButti K."/>
            <person name="Andreopoulos B."/>
            <person name="Lipzen A."/>
            <person name="Chen C."/>
            <person name="Yan M."/>
            <person name="Daum C."/>
            <person name="Ng V."/>
            <person name="Clum A."/>
            <person name="Steindorff A."/>
            <person name="Ohm R.A."/>
            <person name="Martin F."/>
            <person name="Silar P."/>
            <person name="Natvig D.O."/>
            <person name="Lalanne C."/>
            <person name="Gautier V."/>
            <person name="Ament-Velasquez S.L."/>
            <person name="Kruys A."/>
            <person name="Hutchinson M.I."/>
            <person name="Powell A.J."/>
            <person name="Barry K."/>
            <person name="Miller A.N."/>
            <person name="Grigoriev I.V."/>
            <person name="Debuchy R."/>
            <person name="Gladieux P."/>
            <person name="Hiltunen Thoren M."/>
            <person name="Johannesson H."/>
        </authorList>
    </citation>
    <scope>NUCLEOTIDE SEQUENCE</scope>
    <source>
        <strain evidence="1">PSN293</strain>
    </source>
</reference>
<evidence type="ECO:0000313" key="1">
    <source>
        <dbReference type="EMBL" id="KAK4209513.1"/>
    </source>
</evidence>
<reference evidence="1" key="2">
    <citation type="submission" date="2023-05" db="EMBL/GenBank/DDBJ databases">
        <authorList>
            <consortium name="Lawrence Berkeley National Laboratory"/>
            <person name="Steindorff A."/>
            <person name="Hensen N."/>
            <person name="Bonometti L."/>
            <person name="Westerberg I."/>
            <person name="Brannstrom I.O."/>
            <person name="Guillou S."/>
            <person name="Cros-Aarteil S."/>
            <person name="Calhoun S."/>
            <person name="Haridas S."/>
            <person name="Kuo A."/>
            <person name="Mondo S."/>
            <person name="Pangilinan J."/>
            <person name="Riley R."/>
            <person name="Labutti K."/>
            <person name="Andreopoulos B."/>
            <person name="Lipzen A."/>
            <person name="Chen C."/>
            <person name="Yanf M."/>
            <person name="Daum C."/>
            <person name="Ng V."/>
            <person name="Clum A."/>
            <person name="Ohm R."/>
            <person name="Martin F."/>
            <person name="Silar P."/>
            <person name="Natvig D."/>
            <person name="Lalanne C."/>
            <person name="Gautier V."/>
            <person name="Ament-Velasquez S.L."/>
            <person name="Kruys A."/>
            <person name="Hutchinson M.I."/>
            <person name="Powell A.J."/>
            <person name="Barry K."/>
            <person name="Miller A.N."/>
            <person name="Grigoriev I.V."/>
            <person name="Debuchy R."/>
            <person name="Gladieux P."/>
            <person name="Thoren M.H."/>
            <person name="Johannesson H."/>
        </authorList>
    </citation>
    <scope>NUCLEOTIDE SEQUENCE</scope>
    <source>
        <strain evidence="1">PSN293</strain>
    </source>
</reference>
<sequence>MVPGRAPRRTDNIDIASLSANVSRPRMADILHVLHLHALANSVETACLNGSVYFEKYDICMGEGRPDISRGLPSLGEWNQTLKESFHRAVYRVLLAGPVVAGWYLEPFSTNSTPNILPPDVPPNLRMFDGGGIQVPGQHNTQTQLS</sequence>
<gene>
    <name evidence="1" type="ORF">QBC37DRAFT_294509</name>
</gene>
<comment type="caution">
    <text evidence="1">The sequence shown here is derived from an EMBL/GenBank/DDBJ whole genome shotgun (WGS) entry which is preliminary data.</text>
</comment>
<protein>
    <submittedName>
        <fullName evidence="1">Uncharacterized protein</fullName>
    </submittedName>
</protein>
<proteinExistence type="predicted"/>
<dbReference type="EMBL" id="MU858203">
    <property type="protein sequence ID" value="KAK4209513.1"/>
    <property type="molecule type" value="Genomic_DNA"/>
</dbReference>
<dbReference type="Proteomes" id="UP001301769">
    <property type="component" value="Unassembled WGS sequence"/>
</dbReference>
<evidence type="ECO:0000313" key="2">
    <source>
        <dbReference type="Proteomes" id="UP001301769"/>
    </source>
</evidence>